<protein>
    <submittedName>
        <fullName evidence="2">Uncharacterized protein</fullName>
    </submittedName>
</protein>
<evidence type="ECO:0000313" key="3">
    <source>
        <dbReference type="Proteomes" id="UP000216311"/>
    </source>
</evidence>
<keyword evidence="1" id="KW-0732">Signal</keyword>
<dbReference type="RefSeq" id="WP_094363885.1">
    <property type="nucleotide sequence ID" value="NZ_NMVQ01000012.1"/>
</dbReference>
<comment type="caution">
    <text evidence="2">The sequence shown here is derived from an EMBL/GenBank/DDBJ whole genome shotgun (WGS) entry which is preliminary data.</text>
</comment>
<feature type="signal peptide" evidence="1">
    <location>
        <begin position="1"/>
        <end position="20"/>
    </location>
</feature>
<dbReference type="PROSITE" id="PS51257">
    <property type="entry name" value="PROKAR_LIPOPROTEIN"/>
    <property type="match status" value="1"/>
</dbReference>
<keyword evidence="3" id="KW-1185">Reference proteome</keyword>
<dbReference type="Proteomes" id="UP000216311">
    <property type="component" value="Unassembled WGS sequence"/>
</dbReference>
<accession>A0A255H398</accession>
<sequence length="284" mass="31084">MQSRQSVSRRALFAAGLGVAALTACGRFGDAPPPAGQPPGVRLLAESPGRHVTAPVEFWSGAEQVRWALRHRFHWEPDLLATLDPDQHAILGLPYGGCAVHSPRLVVDSTRVAVAFRRPEDDGRQIDCVAHTYRTAWFLAPWSVLPQSFSVASPRSPELRVHDRVRVSPLELRALRSTQLAVEHPSRLAPVTDQAEFERLRGAGLLDNVSWTGREGLLFQAVVCLSSSPESRPVHLVLDGERLHLSGATSRTEGKAYELVWDVPAVLLPRQVLLEGAGAPLQVR</sequence>
<evidence type="ECO:0000313" key="2">
    <source>
        <dbReference type="EMBL" id="OYO22140.1"/>
    </source>
</evidence>
<gene>
    <name evidence="2" type="ORF">CGZ93_09600</name>
</gene>
<evidence type="ECO:0000256" key="1">
    <source>
        <dbReference type="SAM" id="SignalP"/>
    </source>
</evidence>
<organism evidence="2 3">
    <name type="scientific">Enemella dayhoffiae</name>
    <dbReference type="NCBI Taxonomy" id="2016507"/>
    <lineage>
        <taxon>Bacteria</taxon>
        <taxon>Bacillati</taxon>
        <taxon>Actinomycetota</taxon>
        <taxon>Actinomycetes</taxon>
        <taxon>Propionibacteriales</taxon>
        <taxon>Propionibacteriaceae</taxon>
        <taxon>Enemella</taxon>
    </lineage>
</organism>
<proteinExistence type="predicted"/>
<reference evidence="2 3" key="1">
    <citation type="submission" date="2017-07" db="EMBL/GenBank/DDBJ databases">
        <title>Draft whole genome sequences of clinical Proprionibacteriaceae strains.</title>
        <authorList>
            <person name="Bernier A.-M."/>
            <person name="Bernard K."/>
            <person name="Domingo M.-C."/>
        </authorList>
    </citation>
    <scope>NUCLEOTIDE SEQUENCE [LARGE SCALE GENOMIC DNA]</scope>
    <source>
        <strain evidence="2 3">NML 130396</strain>
    </source>
</reference>
<dbReference type="EMBL" id="NMVQ01000012">
    <property type="protein sequence ID" value="OYO22140.1"/>
    <property type="molecule type" value="Genomic_DNA"/>
</dbReference>
<name>A0A255H398_9ACTN</name>
<feature type="chain" id="PRO_5038894238" evidence="1">
    <location>
        <begin position="21"/>
        <end position="284"/>
    </location>
</feature>
<dbReference type="AlphaFoldDB" id="A0A255H398"/>